<reference evidence="2" key="1">
    <citation type="journal article" date="2016" name="Sci. Rep.">
        <title>Identification and expression analysis of an olfactory receptor gene family in green plant bug Apolygus lucorum (Meyer-Dur).</title>
        <authorList>
            <person name="An X.K."/>
            <person name="Sun L."/>
            <person name="Liu H.W."/>
            <person name="Liu D.F."/>
            <person name="Ding Y.X."/>
            <person name="Li L.M."/>
            <person name="Zhang Y.J."/>
            <person name="Guo Y.Y."/>
        </authorList>
    </citation>
    <scope>NUCLEOTIDE SEQUENCE</scope>
</reference>
<keyword evidence="1" id="KW-0472">Membrane</keyword>
<evidence type="ECO:0000256" key="1">
    <source>
        <dbReference type="SAM" id="Phobius"/>
    </source>
</evidence>
<feature type="transmembrane region" description="Helical" evidence="1">
    <location>
        <begin position="187"/>
        <end position="208"/>
    </location>
</feature>
<feature type="transmembrane region" description="Helical" evidence="1">
    <location>
        <begin position="29"/>
        <end position="49"/>
    </location>
</feature>
<feature type="transmembrane region" description="Helical" evidence="1">
    <location>
        <begin position="55"/>
        <end position="74"/>
    </location>
</feature>
<evidence type="ECO:0000313" key="2">
    <source>
        <dbReference type="EMBL" id="AQM56050.1"/>
    </source>
</evidence>
<dbReference type="EMBL" id="KU958221">
    <property type="protein sequence ID" value="AQM56050.1"/>
    <property type="molecule type" value="mRNA"/>
</dbReference>
<organism evidence="2">
    <name type="scientific">Apolygus lucorum</name>
    <name type="common">Small green plant bug</name>
    <name type="synonym">Lygocoris lucorum</name>
    <dbReference type="NCBI Taxonomy" id="248454"/>
    <lineage>
        <taxon>Eukaryota</taxon>
        <taxon>Metazoa</taxon>
        <taxon>Ecdysozoa</taxon>
        <taxon>Arthropoda</taxon>
        <taxon>Hexapoda</taxon>
        <taxon>Insecta</taxon>
        <taxon>Pterygota</taxon>
        <taxon>Neoptera</taxon>
        <taxon>Paraneoptera</taxon>
        <taxon>Hemiptera</taxon>
        <taxon>Heteroptera</taxon>
        <taxon>Panheteroptera</taxon>
        <taxon>Cimicomorpha</taxon>
        <taxon>Miridae</taxon>
        <taxon>Mirini</taxon>
        <taxon>Apolygus</taxon>
    </lineage>
</organism>
<accession>A0A1Q1NIR8</accession>
<feature type="transmembrane region" description="Helical" evidence="1">
    <location>
        <begin position="281"/>
        <end position="304"/>
    </location>
</feature>
<gene>
    <name evidence="2" type="primary">OR44</name>
</gene>
<reference evidence="2" key="2">
    <citation type="submission" date="2016-03" db="EMBL/GenBank/DDBJ databases">
        <authorList>
            <person name="Ploux O."/>
        </authorList>
    </citation>
    <scope>NUCLEOTIDE SEQUENCE</scope>
</reference>
<proteinExistence type="evidence at transcript level"/>
<keyword evidence="1" id="KW-1133">Transmembrane helix</keyword>
<name>A0A1Q1NIR8_APOLU</name>
<feature type="transmembrane region" description="Helical" evidence="1">
    <location>
        <begin position="248"/>
        <end position="269"/>
    </location>
</feature>
<feature type="transmembrane region" description="Helical" evidence="1">
    <location>
        <begin position="125"/>
        <end position="142"/>
    </location>
</feature>
<keyword evidence="2" id="KW-0675">Receptor</keyword>
<dbReference type="AlphaFoldDB" id="A0A1Q1NIR8"/>
<feature type="transmembrane region" description="Helical" evidence="1">
    <location>
        <begin position="349"/>
        <end position="368"/>
    </location>
</feature>
<sequence>MKSKVFYFTDDAPKSTWDKSTRIYHRLRPVLLVVLLIENAIGLYFLEGFGVMDGSIIYLPICLLLFVINSTAYFSRKAQDRLIATLNKHFTESNEPWMLTVSHKYTTKVWKYIKLILIYDKACKCMYLAAPLICDTVLHYVFDMLEKPFYLPTFITPWLPKDVTWGPHYYLILVFGWWGMLECLNGIMGFMIGYTLLVTYVLIQVVIFKEKVKSAKIDGSQEEVDAEFRTLLSWHVDNLQLNRDLKAYFGFTCAFQSIFLSVGLTLTVFTAVSSKVIAVKIAYGVGFFFYFGTGLLYCSLGQLLENEVQSKHSEKFEYDYATVSHTAHTRLPRSMQNELRKFHADFETVLFIFYLTTISNIVGLKFFLPSSPTFITVGTKVVGTKVVGTKLAS</sequence>
<protein>
    <submittedName>
        <fullName evidence="2">Olfactory receptor</fullName>
    </submittedName>
</protein>
<keyword evidence="1" id="KW-0812">Transmembrane</keyword>